<dbReference type="PANTHER" id="PTHR45626">
    <property type="entry name" value="TRANSCRIPTION TERMINATION FACTOR 2-RELATED"/>
    <property type="match status" value="1"/>
</dbReference>
<evidence type="ECO:0000256" key="1">
    <source>
        <dbReference type="ARBA" id="ARBA00022741"/>
    </source>
</evidence>
<dbReference type="OrthoDB" id="448448at2759"/>
<gene>
    <name evidence="7" type="ORF">LY89DRAFT_436506</name>
</gene>
<dbReference type="Pfam" id="PF00271">
    <property type="entry name" value="Helicase_C"/>
    <property type="match status" value="1"/>
</dbReference>
<dbReference type="KEGG" id="psco:LY89DRAFT_436506"/>
<dbReference type="InterPro" id="IPR027417">
    <property type="entry name" value="P-loop_NTPase"/>
</dbReference>
<feature type="domain" description="Helicase ATP-binding" evidence="5">
    <location>
        <begin position="37"/>
        <end position="218"/>
    </location>
</feature>
<evidence type="ECO:0000256" key="4">
    <source>
        <dbReference type="SAM" id="MobiDB-lite"/>
    </source>
</evidence>
<dbReference type="GO" id="GO:0005634">
    <property type="term" value="C:nucleus"/>
    <property type="evidence" value="ECO:0007669"/>
    <property type="project" value="TreeGrafter"/>
</dbReference>
<dbReference type="InterPro" id="IPR038718">
    <property type="entry name" value="SNF2-like_sf"/>
</dbReference>
<evidence type="ECO:0000256" key="2">
    <source>
        <dbReference type="ARBA" id="ARBA00022801"/>
    </source>
</evidence>
<dbReference type="GO" id="GO:0006281">
    <property type="term" value="P:DNA repair"/>
    <property type="evidence" value="ECO:0007669"/>
    <property type="project" value="TreeGrafter"/>
</dbReference>
<dbReference type="GO" id="GO:0016787">
    <property type="term" value="F:hydrolase activity"/>
    <property type="evidence" value="ECO:0007669"/>
    <property type="project" value="UniProtKB-KW"/>
</dbReference>
<evidence type="ECO:0000259" key="5">
    <source>
        <dbReference type="PROSITE" id="PS51192"/>
    </source>
</evidence>
<dbReference type="InterPro" id="IPR050628">
    <property type="entry name" value="SNF2_RAD54_helicase_TF"/>
</dbReference>
<dbReference type="EMBL" id="KQ947408">
    <property type="protein sequence ID" value="KUJ21499.1"/>
    <property type="molecule type" value="Genomic_DNA"/>
</dbReference>
<dbReference type="AlphaFoldDB" id="A0A194XN38"/>
<dbReference type="InterPro" id="IPR001650">
    <property type="entry name" value="Helicase_C-like"/>
</dbReference>
<dbReference type="Gene3D" id="3.40.50.300">
    <property type="entry name" value="P-loop containing nucleotide triphosphate hydrolases"/>
    <property type="match status" value="1"/>
</dbReference>
<keyword evidence="3" id="KW-0067">ATP-binding</keyword>
<dbReference type="SMART" id="SM00490">
    <property type="entry name" value="HELICc"/>
    <property type="match status" value="1"/>
</dbReference>
<dbReference type="InterPro" id="IPR049730">
    <property type="entry name" value="SNF2/RAD54-like_C"/>
</dbReference>
<keyword evidence="1" id="KW-0547">Nucleotide-binding</keyword>
<organism evidence="7 8">
    <name type="scientific">Mollisia scopiformis</name>
    <name type="common">Conifer needle endophyte fungus</name>
    <name type="synonym">Phialocephala scopiformis</name>
    <dbReference type="NCBI Taxonomy" id="149040"/>
    <lineage>
        <taxon>Eukaryota</taxon>
        <taxon>Fungi</taxon>
        <taxon>Dikarya</taxon>
        <taxon>Ascomycota</taxon>
        <taxon>Pezizomycotina</taxon>
        <taxon>Leotiomycetes</taxon>
        <taxon>Helotiales</taxon>
        <taxon>Mollisiaceae</taxon>
        <taxon>Mollisia</taxon>
    </lineage>
</organism>
<dbReference type="Proteomes" id="UP000070700">
    <property type="component" value="Unassembled WGS sequence"/>
</dbReference>
<dbReference type="PROSITE" id="PS51192">
    <property type="entry name" value="HELICASE_ATP_BIND_1"/>
    <property type="match status" value="1"/>
</dbReference>
<reference evidence="7 8" key="1">
    <citation type="submission" date="2015-10" db="EMBL/GenBank/DDBJ databases">
        <title>Full genome of DAOMC 229536 Phialocephala scopiformis, a fungal endophyte of spruce producing the potent anti-insectan compound rugulosin.</title>
        <authorList>
            <consortium name="DOE Joint Genome Institute"/>
            <person name="Walker A.K."/>
            <person name="Frasz S.L."/>
            <person name="Seifert K.A."/>
            <person name="Miller J.D."/>
            <person name="Mondo S.J."/>
            <person name="Labutti K."/>
            <person name="Lipzen A."/>
            <person name="Dockter R."/>
            <person name="Kennedy M."/>
            <person name="Grigoriev I.V."/>
            <person name="Spatafora J.W."/>
        </authorList>
    </citation>
    <scope>NUCLEOTIDE SEQUENCE [LARGE SCALE GENOMIC DNA]</scope>
    <source>
        <strain evidence="7 8">CBS 120377</strain>
    </source>
</reference>
<dbReference type="GO" id="GO:0008094">
    <property type="term" value="F:ATP-dependent activity, acting on DNA"/>
    <property type="evidence" value="ECO:0007669"/>
    <property type="project" value="TreeGrafter"/>
</dbReference>
<dbReference type="STRING" id="149040.A0A194XN38"/>
<dbReference type="SUPFAM" id="SSF52540">
    <property type="entry name" value="P-loop containing nucleoside triphosphate hydrolases"/>
    <property type="match status" value="2"/>
</dbReference>
<protein>
    <submittedName>
        <fullName evidence="7">Uncharacterized protein</fullName>
    </submittedName>
</protein>
<dbReference type="SMART" id="SM00487">
    <property type="entry name" value="DEXDc"/>
    <property type="match status" value="1"/>
</dbReference>
<sequence>MVSREGLVETDRLTLWRPVNRNGRQVFQNEITHSTKISEPAECRGGILADEMGMGKSLSLLALILYTLSCQRSNNEENGYLSYQKKDIRSIATLIIAPKSTIQGWEQQVKEHTRPGALQVHIYHGNGRRISRDKLRIFDIVLTTYKTAASDASTNGMLSRISWFRIVLDEAHQIRNRSTRNFQELTKLRAERRWCLTGTPVQNKLSDLFSLTQFLGFKPLENHANARKYILEPLSRKDPEGLENLRLVLQTISLRRTKNSCSTRRKIEAVEQVILNGRERCCYNITRADARKALGSATGNSQGQILLRAINTLRQICSHGGAIIDDTPDSQHTREHNICDKCGHTIDTRNDSQQTFRGTCGHNVCYECTLDQNSSENISLNSGPESCSVCQEPVISILDNGQQWRGDQVNSTMVNWDTKTAPASAIHSSKIDKVVVNLQNLEKASPAHKMDPIKSLIFSHWNRTLNCLEEALSHHGQLYVRIDGSLSIEQRRTVIYQFNTVPEIRILLLSYGTGSFGLNLQAATHVHLLEPHWNPMVEAQAAARVDRLDQLKDVYIYHYIVKDSIEEHIQNTQRGKLQDAELSMSRMATGEDPNTGANNSMELRDLL</sequence>
<dbReference type="CDD" id="cd18793">
    <property type="entry name" value="SF2_C_SNF"/>
    <property type="match status" value="1"/>
</dbReference>
<dbReference type="Gene3D" id="3.40.50.10810">
    <property type="entry name" value="Tandem AAA-ATPase domain"/>
    <property type="match status" value="1"/>
</dbReference>
<dbReference type="PANTHER" id="PTHR45626:SF52">
    <property type="entry name" value="SINGLE-STRANDED DNA-DEPENDENT ATPASE (EUROFUNG)"/>
    <property type="match status" value="1"/>
</dbReference>
<dbReference type="PROSITE" id="PS51194">
    <property type="entry name" value="HELICASE_CTER"/>
    <property type="match status" value="1"/>
</dbReference>
<dbReference type="Pfam" id="PF00176">
    <property type="entry name" value="SNF2-rel_dom"/>
    <property type="match status" value="1"/>
</dbReference>
<proteinExistence type="predicted"/>
<dbReference type="InParanoid" id="A0A194XN38"/>
<evidence type="ECO:0000313" key="8">
    <source>
        <dbReference type="Proteomes" id="UP000070700"/>
    </source>
</evidence>
<feature type="region of interest" description="Disordered" evidence="4">
    <location>
        <begin position="587"/>
        <end position="607"/>
    </location>
</feature>
<feature type="domain" description="Helicase C-terminal" evidence="6">
    <location>
        <begin position="430"/>
        <end position="588"/>
    </location>
</feature>
<keyword evidence="2" id="KW-0378">Hydrolase</keyword>
<dbReference type="InterPro" id="IPR000330">
    <property type="entry name" value="SNF2_N"/>
</dbReference>
<dbReference type="RefSeq" id="XP_018075854.1">
    <property type="nucleotide sequence ID" value="XM_018207512.1"/>
</dbReference>
<dbReference type="InterPro" id="IPR014001">
    <property type="entry name" value="Helicase_ATP-bd"/>
</dbReference>
<dbReference type="GO" id="GO:0005524">
    <property type="term" value="F:ATP binding"/>
    <property type="evidence" value="ECO:0007669"/>
    <property type="project" value="UniProtKB-KW"/>
</dbReference>
<name>A0A194XN38_MOLSC</name>
<evidence type="ECO:0000256" key="3">
    <source>
        <dbReference type="ARBA" id="ARBA00022840"/>
    </source>
</evidence>
<keyword evidence="8" id="KW-1185">Reference proteome</keyword>
<dbReference type="GeneID" id="28817238"/>
<evidence type="ECO:0000259" key="6">
    <source>
        <dbReference type="PROSITE" id="PS51194"/>
    </source>
</evidence>
<evidence type="ECO:0000313" key="7">
    <source>
        <dbReference type="EMBL" id="KUJ21499.1"/>
    </source>
</evidence>
<dbReference type="CDD" id="cd18008">
    <property type="entry name" value="DEXDc_SHPRH-like"/>
    <property type="match status" value="1"/>
</dbReference>
<accession>A0A194XN38</accession>